<dbReference type="RefSeq" id="WP_065790626.1">
    <property type="nucleotide sequence ID" value="NZ_MAUJ01000003.1"/>
</dbReference>
<gene>
    <name evidence="2" type="ORF">A7985_11565</name>
</gene>
<comment type="caution">
    <text evidence="2">The sequence shown here is derived from an EMBL/GenBank/DDBJ whole genome shotgun (WGS) entry which is preliminary data.</text>
</comment>
<dbReference type="PROSITE" id="PS51257">
    <property type="entry name" value="PROKAR_LIPOPROTEIN"/>
    <property type="match status" value="1"/>
</dbReference>
<dbReference type="AlphaFoldDB" id="A0A1C0TQM4"/>
<dbReference type="EMBL" id="MAUJ01000003">
    <property type="protein sequence ID" value="OCQ21258.1"/>
    <property type="molecule type" value="Genomic_DNA"/>
</dbReference>
<accession>A0A1C0TQM4</accession>
<feature type="signal peptide" evidence="1">
    <location>
        <begin position="1"/>
        <end position="22"/>
    </location>
</feature>
<keyword evidence="1" id="KW-0732">Signal</keyword>
<evidence type="ECO:0000256" key="1">
    <source>
        <dbReference type="SAM" id="SignalP"/>
    </source>
</evidence>
<evidence type="ECO:0000313" key="3">
    <source>
        <dbReference type="Proteomes" id="UP000093366"/>
    </source>
</evidence>
<proteinExistence type="predicted"/>
<sequence length="154" mass="16925">MKYLYCLFLLFLAGCAQPPKNALNYSDAEVGSPNENNAVLVLYRKTVPPVMYSVTSKVNGKEFATLPNNAFSWTYLPAGSHKIEIKWPFLALTPGKTIDLDVDAGKYYFIEFGGETNVAGFGAAAYNTHDITLSNFEQGLATVNSCCKYMPSKL</sequence>
<evidence type="ECO:0000313" key="2">
    <source>
        <dbReference type="EMBL" id="OCQ21258.1"/>
    </source>
</evidence>
<dbReference type="OrthoDB" id="6401570at2"/>
<dbReference type="Proteomes" id="UP000093366">
    <property type="component" value="Unassembled WGS sequence"/>
</dbReference>
<feature type="chain" id="PRO_5008646213" evidence="1">
    <location>
        <begin position="23"/>
        <end position="154"/>
    </location>
</feature>
<protein>
    <submittedName>
        <fullName evidence="2">Uncharacterized protein</fullName>
    </submittedName>
</protein>
<reference evidence="3" key="1">
    <citation type="submission" date="2016-07" db="EMBL/GenBank/DDBJ databases">
        <authorList>
            <person name="Florea S."/>
            <person name="Webb J.S."/>
            <person name="Jaromczyk J."/>
            <person name="Schardl C.L."/>
        </authorList>
    </citation>
    <scope>NUCLEOTIDE SEQUENCE [LARGE SCALE GENOMIC DNA]</scope>
    <source>
        <strain evidence="3">IPB1</strain>
    </source>
</reference>
<name>A0A1C0TQM4_9GAMM</name>
<organism evidence="2 3">
    <name type="scientific">Pseudoalteromonas luteoviolacea</name>
    <dbReference type="NCBI Taxonomy" id="43657"/>
    <lineage>
        <taxon>Bacteria</taxon>
        <taxon>Pseudomonadati</taxon>
        <taxon>Pseudomonadota</taxon>
        <taxon>Gammaproteobacteria</taxon>
        <taxon>Alteromonadales</taxon>
        <taxon>Pseudoalteromonadaceae</taxon>
        <taxon>Pseudoalteromonas</taxon>
    </lineage>
</organism>